<dbReference type="GO" id="GO:0008379">
    <property type="term" value="F:thioredoxin peroxidase activity"/>
    <property type="evidence" value="ECO:0007669"/>
    <property type="project" value="InterPro"/>
</dbReference>
<dbReference type="Gene3D" id="3.40.30.10">
    <property type="entry name" value="Glutaredoxin"/>
    <property type="match status" value="1"/>
</dbReference>
<dbReference type="SUPFAM" id="SSF52833">
    <property type="entry name" value="Thioredoxin-like"/>
    <property type="match status" value="1"/>
</dbReference>
<evidence type="ECO:0000313" key="9">
    <source>
        <dbReference type="Proteomes" id="UP000249453"/>
    </source>
</evidence>
<dbReference type="Proteomes" id="UP000249453">
    <property type="component" value="Unassembled WGS sequence"/>
</dbReference>
<dbReference type="InterPro" id="IPR013766">
    <property type="entry name" value="Thioredoxin_domain"/>
</dbReference>
<dbReference type="PROSITE" id="PS51352">
    <property type="entry name" value="THIOREDOXIN_2"/>
    <property type="match status" value="1"/>
</dbReference>
<dbReference type="GO" id="GO:0005737">
    <property type="term" value="C:cytoplasm"/>
    <property type="evidence" value="ECO:0007669"/>
    <property type="project" value="TreeGrafter"/>
</dbReference>
<dbReference type="CDD" id="cd03013">
    <property type="entry name" value="PRX5_like"/>
    <property type="match status" value="1"/>
</dbReference>
<organism evidence="8 9">
    <name type="scientific">Falsochrobactrum ovis</name>
    <dbReference type="NCBI Taxonomy" id="1293442"/>
    <lineage>
        <taxon>Bacteria</taxon>
        <taxon>Pseudomonadati</taxon>
        <taxon>Pseudomonadota</taxon>
        <taxon>Alphaproteobacteria</taxon>
        <taxon>Hyphomicrobiales</taxon>
        <taxon>Brucellaceae</taxon>
        <taxon>Falsochrobactrum</taxon>
    </lineage>
</organism>
<comment type="function">
    <text evidence="6">Thiol-specific peroxidase that catalyzes the reduction of hydrogen peroxide and organic hydroperoxides to water and alcohols, respectively. Plays a role in cell protection against oxidative stress by detoxifying peroxides.</text>
</comment>
<proteinExistence type="inferred from homology"/>
<evidence type="ECO:0000256" key="1">
    <source>
        <dbReference type="ARBA" id="ARBA00022559"/>
    </source>
</evidence>
<evidence type="ECO:0000256" key="3">
    <source>
        <dbReference type="ARBA" id="ARBA00023002"/>
    </source>
</evidence>
<keyword evidence="9" id="KW-1185">Reference proteome</keyword>
<evidence type="ECO:0000256" key="6">
    <source>
        <dbReference type="RuleBase" id="RU366011"/>
    </source>
</evidence>
<evidence type="ECO:0000256" key="4">
    <source>
        <dbReference type="ARBA" id="ARBA00023284"/>
    </source>
</evidence>
<keyword evidence="3 6" id="KW-0560">Oxidoreductase</keyword>
<dbReference type="AlphaFoldDB" id="A0A364K014"/>
<feature type="active site" description="Cysteine sulfenic acid (-SOH) intermediate" evidence="5">
    <location>
        <position position="49"/>
    </location>
</feature>
<keyword evidence="1 6" id="KW-0575">Peroxidase</keyword>
<evidence type="ECO:0000256" key="5">
    <source>
        <dbReference type="PIRSR" id="PIRSR637944-1"/>
    </source>
</evidence>
<dbReference type="EMBL" id="QLMK01000001">
    <property type="protein sequence ID" value="RAK34298.1"/>
    <property type="molecule type" value="Genomic_DNA"/>
</dbReference>
<dbReference type="GO" id="GO:0045454">
    <property type="term" value="P:cell redox homeostasis"/>
    <property type="evidence" value="ECO:0007669"/>
    <property type="project" value="TreeGrafter"/>
</dbReference>
<dbReference type="FunFam" id="3.40.30.10:FF:000020">
    <property type="entry name" value="Peroxiredoxin"/>
    <property type="match status" value="1"/>
</dbReference>
<dbReference type="Pfam" id="PF08534">
    <property type="entry name" value="Redoxin"/>
    <property type="match status" value="1"/>
</dbReference>
<dbReference type="PANTHER" id="PTHR10430:SF16">
    <property type="entry name" value="PEROXIREDOXIN-5, MITOCHONDRIAL"/>
    <property type="match status" value="1"/>
</dbReference>
<evidence type="ECO:0000313" key="8">
    <source>
        <dbReference type="EMBL" id="RAK34298.1"/>
    </source>
</evidence>
<accession>A0A364K014</accession>
<dbReference type="InterPro" id="IPR013740">
    <property type="entry name" value="Redoxin"/>
</dbReference>
<evidence type="ECO:0000259" key="7">
    <source>
        <dbReference type="PROSITE" id="PS51352"/>
    </source>
</evidence>
<gene>
    <name evidence="8" type="ORF">C7374_101632</name>
</gene>
<comment type="caution">
    <text evidence="8">The sequence shown here is derived from an EMBL/GenBank/DDBJ whole genome shotgun (WGS) entry which is preliminary data.</text>
</comment>
<dbReference type="InterPro" id="IPR037944">
    <property type="entry name" value="PRX5-like"/>
</dbReference>
<dbReference type="OrthoDB" id="9800621at2"/>
<keyword evidence="4 6" id="KW-0676">Redox-active center</keyword>
<comment type="catalytic activity">
    <reaction evidence="6">
        <text>a hydroperoxide + 2 glutathione = an alcohol + glutathione disulfide + H2O</text>
        <dbReference type="Rhea" id="RHEA:62632"/>
        <dbReference type="ChEBI" id="CHEBI:15377"/>
        <dbReference type="ChEBI" id="CHEBI:30879"/>
        <dbReference type="ChEBI" id="CHEBI:35924"/>
        <dbReference type="ChEBI" id="CHEBI:57925"/>
        <dbReference type="ChEBI" id="CHEBI:58297"/>
        <dbReference type="EC" id="1.11.1.27"/>
    </reaction>
</comment>
<protein>
    <recommendedName>
        <fullName evidence="6">Glutathione-dependent peroxiredoxin</fullName>
        <ecNumber evidence="6">1.11.1.27</ecNumber>
    </recommendedName>
</protein>
<dbReference type="PANTHER" id="PTHR10430">
    <property type="entry name" value="PEROXIREDOXIN"/>
    <property type="match status" value="1"/>
</dbReference>
<feature type="domain" description="Thioredoxin" evidence="7">
    <location>
        <begin position="3"/>
        <end position="161"/>
    </location>
</feature>
<reference evidence="8 9" key="1">
    <citation type="submission" date="2018-06" db="EMBL/GenBank/DDBJ databases">
        <title>Genomic Encyclopedia of Type Strains, Phase IV (KMG-IV): sequencing the most valuable type-strain genomes for metagenomic binning, comparative biology and taxonomic classification.</title>
        <authorList>
            <person name="Goeker M."/>
        </authorList>
    </citation>
    <scope>NUCLEOTIDE SEQUENCE [LARGE SCALE GENOMIC DNA]</scope>
    <source>
        <strain evidence="8 9">DSM 26720</strain>
    </source>
</reference>
<dbReference type="GO" id="GO:0042744">
    <property type="term" value="P:hydrogen peroxide catabolic process"/>
    <property type="evidence" value="ECO:0007669"/>
    <property type="project" value="TreeGrafter"/>
</dbReference>
<keyword evidence="2 6" id="KW-0049">Antioxidant</keyword>
<dbReference type="GO" id="GO:0034599">
    <property type="term" value="P:cellular response to oxidative stress"/>
    <property type="evidence" value="ECO:0007669"/>
    <property type="project" value="InterPro"/>
</dbReference>
<dbReference type="RefSeq" id="WP_111574123.1">
    <property type="nucleotide sequence ID" value="NZ_JBHEEY010000001.1"/>
</dbReference>
<sequence length="161" mass="17008">MTIKVGDKLPNATFKVKTSDGVQELTTDEIFKDKKVVLFAVPGAFTPTCDQNHLPGYLEHRDAILAKGADQIAVVAVNDVFVMGAWAEKSGGEGKIQFLSDGSADFTKAIGLDVDLSGAGLGVRSKRYSAIVEDGVVKALNIEEQPGQAVTSTATAILEQL</sequence>
<name>A0A364K014_9HYPH</name>
<dbReference type="EC" id="1.11.1.27" evidence="6"/>
<evidence type="ECO:0000256" key="2">
    <source>
        <dbReference type="ARBA" id="ARBA00022862"/>
    </source>
</evidence>
<dbReference type="InterPro" id="IPR036249">
    <property type="entry name" value="Thioredoxin-like_sf"/>
</dbReference>
<comment type="similarity">
    <text evidence="6">Belongs to the peroxiredoxin family. Prx5 subfamily.</text>
</comment>